<keyword evidence="7" id="KW-0732">Signal</keyword>
<organism evidence="8 9">
    <name type="scientific">Vermiconidia calcicola</name>
    <dbReference type="NCBI Taxonomy" id="1690605"/>
    <lineage>
        <taxon>Eukaryota</taxon>
        <taxon>Fungi</taxon>
        <taxon>Dikarya</taxon>
        <taxon>Ascomycota</taxon>
        <taxon>Pezizomycotina</taxon>
        <taxon>Dothideomycetes</taxon>
        <taxon>Dothideomycetidae</taxon>
        <taxon>Mycosphaerellales</taxon>
        <taxon>Extremaceae</taxon>
        <taxon>Vermiconidia</taxon>
    </lineage>
</organism>
<evidence type="ECO:0000313" key="9">
    <source>
        <dbReference type="Proteomes" id="UP001345827"/>
    </source>
</evidence>
<reference evidence="8 9" key="1">
    <citation type="submission" date="2023-06" db="EMBL/GenBank/DDBJ databases">
        <title>Black Yeasts Isolated from many extreme environments.</title>
        <authorList>
            <person name="Coleine C."/>
            <person name="Stajich J.E."/>
            <person name="Selbmann L."/>
        </authorList>
    </citation>
    <scope>NUCLEOTIDE SEQUENCE [LARGE SCALE GENOMIC DNA]</scope>
    <source>
        <strain evidence="8 9">CCFEE 5887</strain>
    </source>
</reference>
<evidence type="ECO:0000256" key="6">
    <source>
        <dbReference type="SAM" id="Phobius"/>
    </source>
</evidence>
<sequence length="384" mass="41006">MFALPRLLIVSLLLVPANLISHAMAGYNPDISNGTCYYGSGNQAPSRFIPCGNSALGHKTCCESQDMCLSSRACYNAQYGVTYLAGCTDPDYENEACPDKGAYADQTWAGLVYCNGTSNQWMACEELGGTTVSKPTPSLCWCPETSRTVAFEDASVLDNIMALPIVTGLSVTWEDSASYSSEHALTSAADPTTSSATSASSGSVSKTSVSSTSASPTVFTQILTTGSSSTTASPTTSSSSPTPTGDPEAAKTRAKIGIALGAACGAIILLLLTLLALRYMRRRQKRKQDEQHKPPMMDLTRPHSDAQIDPDMRSPAWSGHKSELAADETTRISPAPRYQELNNRNRPQNVEFETSSARPPPVQPTRDGGYTMPGRKGTYYEMGD</sequence>
<evidence type="ECO:0000256" key="7">
    <source>
        <dbReference type="SAM" id="SignalP"/>
    </source>
</evidence>
<dbReference type="AlphaFoldDB" id="A0AAV9Q9G6"/>
<keyword evidence="2 6" id="KW-0812">Transmembrane</keyword>
<accession>A0AAV9Q9G6</accession>
<dbReference type="GO" id="GO:0016020">
    <property type="term" value="C:membrane"/>
    <property type="evidence" value="ECO:0007669"/>
    <property type="project" value="UniProtKB-SubCell"/>
</dbReference>
<keyword evidence="9" id="KW-1185">Reference proteome</keyword>
<comment type="caution">
    <text evidence="8">The sequence shown here is derived from an EMBL/GenBank/DDBJ whole genome shotgun (WGS) entry which is preliminary data.</text>
</comment>
<dbReference type="PANTHER" id="PTHR15549">
    <property type="entry name" value="PAIRED IMMUNOGLOBULIN-LIKE TYPE 2 RECEPTOR"/>
    <property type="match status" value="1"/>
</dbReference>
<dbReference type="InterPro" id="IPR051694">
    <property type="entry name" value="Immunoregulatory_rcpt-like"/>
</dbReference>
<dbReference type="GO" id="GO:0071944">
    <property type="term" value="C:cell periphery"/>
    <property type="evidence" value="ECO:0007669"/>
    <property type="project" value="UniProtKB-ARBA"/>
</dbReference>
<evidence type="ECO:0000313" key="8">
    <source>
        <dbReference type="EMBL" id="KAK5538417.1"/>
    </source>
</evidence>
<name>A0AAV9Q9G6_9PEZI</name>
<feature type="transmembrane region" description="Helical" evidence="6">
    <location>
        <begin position="256"/>
        <end position="277"/>
    </location>
</feature>
<feature type="compositionally biased region" description="Low complexity" evidence="5">
    <location>
        <begin position="225"/>
        <end position="243"/>
    </location>
</feature>
<evidence type="ECO:0000256" key="1">
    <source>
        <dbReference type="ARBA" id="ARBA00004167"/>
    </source>
</evidence>
<dbReference type="Proteomes" id="UP001345827">
    <property type="component" value="Unassembled WGS sequence"/>
</dbReference>
<feature type="signal peptide" evidence="7">
    <location>
        <begin position="1"/>
        <end position="25"/>
    </location>
</feature>
<feature type="region of interest" description="Disordered" evidence="5">
    <location>
        <begin position="285"/>
        <end position="384"/>
    </location>
</feature>
<evidence type="ECO:0000256" key="2">
    <source>
        <dbReference type="ARBA" id="ARBA00022692"/>
    </source>
</evidence>
<proteinExistence type="predicted"/>
<dbReference type="EMBL" id="JAXLQG010000006">
    <property type="protein sequence ID" value="KAK5538417.1"/>
    <property type="molecule type" value="Genomic_DNA"/>
</dbReference>
<feature type="compositionally biased region" description="Polar residues" evidence="5">
    <location>
        <begin position="340"/>
        <end position="357"/>
    </location>
</feature>
<feature type="region of interest" description="Disordered" evidence="5">
    <location>
        <begin position="186"/>
        <end position="211"/>
    </location>
</feature>
<feature type="chain" id="PRO_5043608925" evidence="7">
    <location>
        <begin position="26"/>
        <end position="384"/>
    </location>
</feature>
<keyword evidence="3 6" id="KW-1133">Transmembrane helix</keyword>
<gene>
    <name evidence="8" type="ORF">LTR25_003959</name>
</gene>
<feature type="region of interest" description="Disordered" evidence="5">
    <location>
        <begin position="225"/>
        <end position="249"/>
    </location>
</feature>
<feature type="compositionally biased region" description="Basic and acidic residues" evidence="5">
    <location>
        <begin position="320"/>
        <end position="330"/>
    </location>
</feature>
<feature type="compositionally biased region" description="Basic and acidic residues" evidence="5">
    <location>
        <begin position="287"/>
        <end position="312"/>
    </location>
</feature>
<protein>
    <submittedName>
        <fullName evidence="8">Uncharacterized protein</fullName>
    </submittedName>
</protein>
<evidence type="ECO:0000256" key="4">
    <source>
        <dbReference type="ARBA" id="ARBA00023136"/>
    </source>
</evidence>
<evidence type="ECO:0000256" key="3">
    <source>
        <dbReference type="ARBA" id="ARBA00022989"/>
    </source>
</evidence>
<keyword evidence="4 6" id="KW-0472">Membrane</keyword>
<comment type="subcellular location">
    <subcellularLocation>
        <location evidence="1">Membrane</location>
        <topology evidence="1">Single-pass membrane protein</topology>
    </subcellularLocation>
</comment>
<evidence type="ECO:0000256" key="5">
    <source>
        <dbReference type="SAM" id="MobiDB-lite"/>
    </source>
</evidence>